<keyword evidence="1" id="KW-1133">Transmembrane helix</keyword>
<sequence>MADLRHRLAGVFWGIDRALGGQKPPTRLQQWVARHPIRLALCAAVPAILISAPTIRTDEMLGDLLIVLAAGLAAGSLFFLTAHWERLRQRRLRRLGVWDGR</sequence>
<gene>
    <name evidence="2" type="ORF">RM780_11770</name>
</gene>
<dbReference type="EMBL" id="JAVREN010000013">
    <property type="protein sequence ID" value="MDT0307637.1"/>
    <property type="molecule type" value="Genomic_DNA"/>
</dbReference>
<feature type="transmembrane region" description="Helical" evidence="1">
    <location>
        <begin position="61"/>
        <end position="84"/>
    </location>
</feature>
<evidence type="ECO:0000313" key="2">
    <source>
        <dbReference type="EMBL" id="MDT0307637.1"/>
    </source>
</evidence>
<accession>A0ABU2L7V4</accession>
<protein>
    <submittedName>
        <fullName evidence="2">Uncharacterized protein</fullName>
    </submittedName>
</protein>
<evidence type="ECO:0000256" key="1">
    <source>
        <dbReference type="SAM" id="Phobius"/>
    </source>
</evidence>
<proteinExistence type="predicted"/>
<keyword evidence="1" id="KW-0812">Transmembrane</keyword>
<evidence type="ECO:0000313" key="3">
    <source>
        <dbReference type="Proteomes" id="UP001183388"/>
    </source>
</evidence>
<comment type="caution">
    <text evidence="2">The sequence shown here is derived from an EMBL/GenBank/DDBJ whole genome shotgun (WGS) entry which is preliminary data.</text>
</comment>
<keyword evidence="1" id="KW-0472">Membrane</keyword>
<reference evidence="3" key="1">
    <citation type="submission" date="2023-07" db="EMBL/GenBank/DDBJ databases">
        <title>30 novel species of actinomycetes from the DSMZ collection.</title>
        <authorList>
            <person name="Nouioui I."/>
        </authorList>
    </citation>
    <scope>NUCLEOTIDE SEQUENCE [LARGE SCALE GENOMIC DNA]</scope>
    <source>
        <strain evidence="3">DSM 44917</strain>
    </source>
</reference>
<organism evidence="2 3">
    <name type="scientific">Streptomyces boetiae</name>
    <dbReference type="NCBI Taxonomy" id="3075541"/>
    <lineage>
        <taxon>Bacteria</taxon>
        <taxon>Bacillati</taxon>
        <taxon>Actinomycetota</taxon>
        <taxon>Actinomycetes</taxon>
        <taxon>Kitasatosporales</taxon>
        <taxon>Streptomycetaceae</taxon>
        <taxon>Streptomyces</taxon>
    </lineage>
</organism>
<feature type="transmembrane region" description="Helical" evidence="1">
    <location>
        <begin position="37"/>
        <end position="55"/>
    </location>
</feature>
<dbReference type="RefSeq" id="WP_311630584.1">
    <property type="nucleotide sequence ID" value="NZ_JAVREN010000013.1"/>
</dbReference>
<keyword evidence="3" id="KW-1185">Reference proteome</keyword>
<name>A0ABU2L7V4_9ACTN</name>
<dbReference type="Proteomes" id="UP001183388">
    <property type="component" value="Unassembled WGS sequence"/>
</dbReference>